<dbReference type="EMBL" id="BPLQ01003930">
    <property type="protein sequence ID" value="GIY04504.1"/>
    <property type="molecule type" value="Genomic_DNA"/>
</dbReference>
<dbReference type="AlphaFoldDB" id="A0AAV4Q575"/>
<accession>A0AAV4Q575</accession>
<organism evidence="1 2">
    <name type="scientific">Caerostris darwini</name>
    <dbReference type="NCBI Taxonomy" id="1538125"/>
    <lineage>
        <taxon>Eukaryota</taxon>
        <taxon>Metazoa</taxon>
        <taxon>Ecdysozoa</taxon>
        <taxon>Arthropoda</taxon>
        <taxon>Chelicerata</taxon>
        <taxon>Arachnida</taxon>
        <taxon>Araneae</taxon>
        <taxon>Araneomorphae</taxon>
        <taxon>Entelegynae</taxon>
        <taxon>Araneoidea</taxon>
        <taxon>Araneidae</taxon>
        <taxon>Caerostris</taxon>
    </lineage>
</organism>
<dbReference type="SUPFAM" id="SSF52047">
    <property type="entry name" value="RNI-like"/>
    <property type="match status" value="1"/>
</dbReference>
<evidence type="ECO:0000313" key="1">
    <source>
        <dbReference type="EMBL" id="GIY04504.1"/>
    </source>
</evidence>
<dbReference type="Gene3D" id="3.80.10.10">
    <property type="entry name" value="Ribonuclease Inhibitor"/>
    <property type="match status" value="2"/>
</dbReference>
<evidence type="ECO:0000313" key="2">
    <source>
        <dbReference type="Proteomes" id="UP001054837"/>
    </source>
</evidence>
<protein>
    <submittedName>
        <fullName evidence="1">Uncharacterized protein</fullName>
    </submittedName>
</protein>
<sequence length="541" mass="63009">MRSRMRFLSSPLICQIDRGSIGFHRFGDIILFFIYFFCDRNGFNHNIRLEDTMTKKKSPKSLYKLCMEETFSYLVQKIWNGGETNPFSQINCNIVNDLFKFIVFGMKNGTPRPLKLLLKSGQLQDLILDGLDFTEEQWRSVMKYLLEEGDSCRNITYISVNDSFQNAEQGSLERLIEKCPLLEILHTMTYFNLSALKNCLRLKNVTSYYSGLKEYRYFWNESVDTLANLQNLKKFDIFQCRNSSSYYKHIAKMLQNHPKLVSLGDTDSSWAAHHIYTTCRMDIVPRFGLKKCFWGFNKNVEEFYRQQTAYIQQFPVFVKSSVVLFPLVEKLLIIVYHEDCIQHLKKLKHLRVLEIDFSLCCGLPARTAFISLLSEIGPQLKGLSILDHKPMPVDVIMKYCSNVVQMDLRCKAIVQGGIETDSHHFRQLEKLLLNEMDAESLEYLLRNSLKLKELLLVDALCVDDTLLHKILKKNYLSQLNTIAVYECRLSREGLKELVQKCANLEIAAFETLDADMMIVAKELERDIRAAYFYVEQDLTAY</sequence>
<comment type="caution">
    <text evidence="1">The sequence shown here is derived from an EMBL/GenBank/DDBJ whole genome shotgun (WGS) entry which is preliminary data.</text>
</comment>
<dbReference type="InterPro" id="IPR032675">
    <property type="entry name" value="LRR_dom_sf"/>
</dbReference>
<gene>
    <name evidence="1" type="primary">AVEN_224961_1</name>
    <name evidence="1" type="ORF">CDAR_252981</name>
</gene>
<keyword evidence="2" id="KW-1185">Reference proteome</keyword>
<name>A0AAV4Q575_9ARAC</name>
<reference evidence="1 2" key="1">
    <citation type="submission" date="2021-06" db="EMBL/GenBank/DDBJ databases">
        <title>Caerostris darwini draft genome.</title>
        <authorList>
            <person name="Kono N."/>
            <person name="Arakawa K."/>
        </authorList>
    </citation>
    <scope>NUCLEOTIDE SEQUENCE [LARGE SCALE GENOMIC DNA]</scope>
</reference>
<dbReference type="Proteomes" id="UP001054837">
    <property type="component" value="Unassembled WGS sequence"/>
</dbReference>
<proteinExistence type="predicted"/>